<evidence type="ECO:0000256" key="2">
    <source>
        <dbReference type="ARBA" id="ARBA00003213"/>
    </source>
</evidence>
<evidence type="ECO:0000313" key="15">
    <source>
        <dbReference type="Proteomes" id="UP000177092"/>
    </source>
</evidence>
<dbReference type="Pfam" id="PF01715">
    <property type="entry name" value="IPPT"/>
    <property type="match status" value="1"/>
</dbReference>
<evidence type="ECO:0000256" key="8">
    <source>
        <dbReference type="ARBA" id="ARBA00022842"/>
    </source>
</evidence>
<protein>
    <recommendedName>
        <fullName evidence="10">tRNA dimethylallyltransferase</fullName>
        <ecNumber evidence="10">2.5.1.75</ecNumber>
    </recommendedName>
    <alternativeName>
        <fullName evidence="10">Dimethylallyl diphosphate:tRNA dimethylallyltransferase</fullName>
        <shortName evidence="10">DMAPP:tRNA dimethylallyltransferase</shortName>
        <shortName evidence="10">DMATase</shortName>
    </alternativeName>
    <alternativeName>
        <fullName evidence="10">Isopentenyl-diphosphate:tRNA isopentenyltransferase</fullName>
        <shortName evidence="10">IPP transferase</shortName>
        <shortName evidence="10">IPPT</shortName>
        <shortName evidence="10">IPTase</shortName>
    </alternativeName>
</protein>
<accession>A0A1F6AAU3</accession>
<keyword evidence="8 10" id="KW-0460">Magnesium</keyword>
<gene>
    <name evidence="10" type="primary">miaA</name>
    <name evidence="14" type="ORF">A3D03_01350</name>
</gene>
<proteinExistence type="inferred from homology"/>
<evidence type="ECO:0000256" key="13">
    <source>
        <dbReference type="RuleBase" id="RU003785"/>
    </source>
</evidence>
<evidence type="ECO:0000256" key="4">
    <source>
        <dbReference type="ARBA" id="ARBA00022679"/>
    </source>
</evidence>
<feature type="site" description="Interaction with substrate tRNA" evidence="10">
    <location>
        <position position="120"/>
    </location>
</feature>
<evidence type="ECO:0000256" key="9">
    <source>
        <dbReference type="ARBA" id="ARBA00049563"/>
    </source>
</evidence>
<keyword evidence="5 10" id="KW-0819">tRNA processing</keyword>
<keyword evidence="7 10" id="KW-0067">ATP-binding</keyword>
<comment type="similarity">
    <text evidence="3 10 13">Belongs to the IPP transferase family.</text>
</comment>
<dbReference type="EC" id="2.5.1.75" evidence="10"/>
<dbReference type="STRING" id="1798384.A3D03_01350"/>
<dbReference type="HAMAP" id="MF_00185">
    <property type="entry name" value="IPP_trans"/>
    <property type="match status" value="1"/>
</dbReference>
<reference evidence="14 15" key="1">
    <citation type="journal article" date="2016" name="Nat. Commun.">
        <title>Thousands of microbial genomes shed light on interconnected biogeochemical processes in an aquifer system.</title>
        <authorList>
            <person name="Anantharaman K."/>
            <person name="Brown C.T."/>
            <person name="Hug L.A."/>
            <person name="Sharon I."/>
            <person name="Castelle C.J."/>
            <person name="Probst A.J."/>
            <person name="Thomas B.C."/>
            <person name="Singh A."/>
            <person name="Wilkins M.J."/>
            <person name="Karaoz U."/>
            <person name="Brodie E.L."/>
            <person name="Williams K.H."/>
            <person name="Hubbard S.S."/>
            <person name="Banfield J.F."/>
        </authorList>
    </citation>
    <scope>NUCLEOTIDE SEQUENCE [LARGE SCALE GENOMIC DNA]</scope>
</reference>
<evidence type="ECO:0000313" key="14">
    <source>
        <dbReference type="EMBL" id="OGG21774.1"/>
    </source>
</evidence>
<dbReference type="AlphaFoldDB" id="A0A1F6AAU3"/>
<comment type="caution">
    <text evidence="10">Lacks conserved residue(s) required for the propagation of feature annotation.</text>
</comment>
<dbReference type="PANTHER" id="PTHR11088:SF60">
    <property type="entry name" value="TRNA DIMETHYLALLYLTRANSFERASE"/>
    <property type="match status" value="1"/>
</dbReference>
<evidence type="ECO:0000256" key="12">
    <source>
        <dbReference type="RuleBase" id="RU003784"/>
    </source>
</evidence>
<dbReference type="GO" id="GO:0052381">
    <property type="term" value="F:tRNA dimethylallyltransferase activity"/>
    <property type="evidence" value="ECO:0007669"/>
    <property type="project" value="UniProtKB-UniRule"/>
</dbReference>
<comment type="caution">
    <text evidence="14">The sequence shown here is derived from an EMBL/GenBank/DDBJ whole genome shotgun (WGS) entry which is preliminary data.</text>
</comment>
<dbReference type="GO" id="GO:0006400">
    <property type="term" value="P:tRNA modification"/>
    <property type="evidence" value="ECO:0007669"/>
    <property type="project" value="TreeGrafter"/>
</dbReference>
<evidence type="ECO:0000256" key="10">
    <source>
        <dbReference type="HAMAP-Rule" id="MF_00185"/>
    </source>
</evidence>
<dbReference type="SUPFAM" id="SSF52540">
    <property type="entry name" value="P-loop containing nucleoside triphosphate hydrolases"/>
    <property type="match status" value="2"/>
</dbReference>
<evidence type="ECO:0000256" key="7">
    <source>
        <dbReference type="ARBA" id="ARBA00022840"/>
    </source>
</evidence>
<dbReference type="InterPro" id="IPR027417">
    <property type="entry name" value="P-loop_NTPase"/>
</dbReference>
<dbReference type="GO" id="GO:0005524">
    <property type="term" value="F:ATP binding"/>
    <property type="evidence" value="ECO:0007669"/>
    <property type="project" value="UniProtKB-UniRule"/>
</dbReference>
<evidence type="ECO:0000256" key="5">
    <source>
        <dbReference type="ARBA" id="ARBA00022694"/>
    </source>
</evidence>
<organism evidence="14 15">
    <name type="scientific">Candidatus Gottesmanbacteria bacterium RIFCSPHIGHO2_02_FULL_40_13</name>
    <dbReference type="NCBI Taxonomy" id="1798384"/>
    <lineage>
        <taxon>Bacteria</taxon>
        <taxon>Candidatus Gottesmaniibacteriota</taxon>
    </lineage>
</organism>
<dbReference type="NCBIfam" id="TIGR00174">
    <property type="entry name" value="miaA"/>
    <property type="match status" value="1"/>
</dbReference>
<keyword evidence="6 10" id="KW-0547">Nucleotide-binding</keyword>
<dbReference type="InterPro" id="IPR039657">
    <property type="entry name" value="Dimethylallyltransferase"/>
</dbReference>
<feature type="site" description="Interaction with substrate tRNA" evidence="10">
    <location>
        <position position="143"/>
    </location>
</feature>
<keyword evidence="4 10" id="KW-0808">Transferase</keyword>
<dbReference type="InterPro" id="IPR018022">
    <property type="entry name" value="IPT"/>
</dbReference>
<dbReference type="EMBL" id="MFJN01000016">
    <property type="protein sequence ID" value="OGG21774.1"/>
    <property type="molecule type" value="Genomic_DNA"/>
</dbReference>
<dbReference type="Proteomes" id="UP000177092">
    <property type="component" value="Unassembled WGS sequence"/>
</dbReference>
<name>A0A1F6AAU3_9BACT</name>
<evidence type="ECO:0000256" key="1">
    <source>
        <dbReference type="ARBA" id="ARBA00001946"/>
    </source>
</evidence>
<feature type="region of interest" description="Interaction with substrate tRNA" evidence="10">
    <location>
        <begin position="33"/>
        <end position="36"/>
    </location>
</feature>
<evidence type="ECO:0000256" key="3">
    <source>
        <dbReference type="ARBA" id="ARBA00005842"/>
    </source>
</evidence>
<sequence length="335" mass="38460">MKLLIICGPTATGKTDLGIYLARKFHGEIISADSRQVYQKMDIITGKDIAENSEFIPIKLKIANDKLSVGYRLKEEIPIWLVDIAGIEYAFNVGEYTKIASRVIEDISSRGNLPIIVGGTGLYIKSLLYPLQMVTIPPNQKLRGRLSKLDREGLKKYLQKINHRKWLSMNHSDRMNPRRLIRAIEITLSTKSSSSFDINTKQYLSNKDALIIGLTLPKDKLNQRIDERINKRMNEGVLEEAQEILQKNPSYNLPSLSSTGFPQLKNYLDGKVSLSDTILQWQSAEHAFAKRQLTWFKSMKAIYWYDVSQKNYLKKIERSVKKWYTAIRLTSSQDN</sequence>
<comment type="cofactor">
    <cofactor evidence="1 10">
        <name>Mg(2+)</name>
        <dbReference type="ChEBI" id="CHEBI:18420"/>
    </cofactor>
</comment>
<comment type="function">
    <text evidence="2 10 12">Catalyzes the transfer of a dimethylallyl group onto the adenine at position 37 in tRNAs that read codons beginning with uridine, leading to the formation of N6-(dimethylallyl)adenosine (i(6)A).</text>
</comment>
<evidence type="ECO:0000256" key="11">
    <source>
        <dbReference type="RuleBase" id="RU003783"/>
    </source>
</evidence>
<comment type="catalytic activity">
    <reaction evidence="9 10 11">
        <text>adenosine(37) in tRNA + dimethylallyl diphosphate = N(6)-dimethylallyladenosine(37) in tRNA + diphosphate</text>
        <dbReference type="Rhea" id="RHEA:26482"/>
        <dbReference type="Rhea" id="RHEA-COMP:10162"/>
        <dbReference type="Rhea" id="RHEA-COMP:10375"/>
        <dbReference type="ChEBI" id="CHEBI:33019"/>
        <dbReference type="ChEBI" id="CHEBI:57623"/>
        <dbReference type="ChEBI" id="CHEBI:74411"/>
        <dbReference type="ChEBI" id="CHEBI:74415"/>
        <dbReference type="EC" id="2.5.1.75"/>
    </reaction>
</comment>
<feature type="binding site" evidence="10">
    <location>
        <begin position="8"/>
        <end position="15"/>
    </location>
    <ligand>
        <name>ATP</name>
        <dbReference type="ChEBI" id="CHEBI:30616"/>
    </ligand>
</feature>
<dbReference type="PANTHER" id="PTHR11088">
    <property type="entry name" value="TRNA DIMETHYLALLYLTRANSFERASE"/>
    <property type="match status" value="1"/>
</dbReference>
<evidence type="ECO:0000256" key="6">
    <source>
        <dbReference type="ARBA" id="ARBA00022741"/>
    </source>
</evidence>
<comment type="subunit">
    <text evidence="10">Monomer.</text>
</comment>
<dbReference type="Gene3D" id="3.40.50.300">
    <property type="entry name" value="P-loop containing nucleotide triphosphate hydrolases"/>
    <property type="match status" value="1"/>
</dbReference>
<feature type="binding site" evidence="10">
    <location>
        <begin position="10"/>
        <end position="15"/>
    </location>
    <ligand>
        <name>substrate</name>
    </ligand>
</feature>